<sequence>MAPHGEHDGLVSNSRRDTSGSDGRDGVGTELTNKGTVRQKRWTTRGRTGYLTCREGFTGARIGMSVGN</sequence>
<dbReference type="AlphaFoldDB" id="A0A2H4SM18"/>
<organism evidence="2 3">
    <name type="scientific">Cordyceps militaris</name>
    <name type="common">Caterpillar fungus</name>
    <name type="synonym">Clavaria militaris</name>
    <dbReference type="NCBI Taxonomy" id="73501"/>
    <lineage>
        <taxon>Eukaryota</taxon>
        <taxon>Fungi</taxon>
        <taxon>Dikarya</taxon>
        <taxon>Ascomycota</taxon>
        <taxon>Pezizomycotina</taxon>
        <taxon>Sordariomycetes</taxon>
        <taxon>Hypocreomycetidae</taxon>
        <taxon>Hypocreales</taxon>
        <taxon>Cordycipitaceae</taxon>
        <taxon>Cordyceps</taxon>
    </lineage>
</organism>
<protein>
    <submittedName>
        <fullName evidence="2">C6 zinc finger domain</fullName>
    </submittedName>
</protein>
<evidence type="ECO:0000313" key="2">
    <source>
        <dbReference type="EMBL" id="ATY64155.1"/>
    </source>
</evidence>
<dbReference type="EMBL" id="CP023325">
    <property type="protein sequence ID" value="ATY64155.1"/>
    <property type="molecule type" value="Genomic_DNA"/>
</dbReference>
<feature type="compositionally biased region" description="Basic and acidic residues" evidence="1">
    <location>
        <begin position="1"/>
        <end position="27"/>
    </location>
</feature>
<proteinExistence type="predicted"/>
<reference evidence="2 3" key="1">
    <citation type="journal article" date="2017" name="BMC Genomics">
        <title>Chromosome level assembly and secondary metabolite potential of the parasitic fungus Cordyceps militaris.</title>
        <authorList>
            <person name="Kramer G.J."/>
            <person name="Nodwell J.R."/>
        </authorList>
    </citation>
    <scope>NUCLEOTIDE SEQUENCE [LARGE SCALE GENOMIC DNA]</scope>
    <source>
        <strain evidence="2 3">ATCC 34164</strain>
    </source>
</reference>
<accession>A0A2H4SM18</accession>
<evidence type="ECO:0000256" key="1">
    <source>
        <dbReference type="SAM" id="MobiDB-lite"/>
    </source>
</evidence>
<gene>
    <name evidence="2" type="ORF">A9K55_003801</name>
</gene>
<dbReference type="Proteomes" id="UP000323067">
    <property type="component" value="Chromosome v"/>
</dbReference>
<evidence type="ECO:0000313" key="3">
    <source>
        <dbReference type="Proteomes" id="UP000323067"/>
    </source>
</evidence>
<dbReference type="VEuPathDB" id="FungiDB:A9K55_003801"/>
<name>A0A2H4SM18_CORMI</name>
<feature type="region of interest" description="Disordered" evidence="1">
    <location>
        <begin position="1"/>
        <end position="41"/>
    </location>
</feature>